<comment type="caution">
    <text evidence="5">The sequence shown here is derived from an EMBL/GenBank/DDBJ whole genome shotgun (WGS) entry which is preliminary data.</text>
</comment>
<dbReference type="Gene3D" id="2.60.120.330">
    <property type="entry name" value="B-lactam Antibiotic, Isopenicillin N Synthase, Chain"/>
    <property type="match status" value="1"/>
</dbReference>
<dbReference type="Gene3D" id="1.25.40.10">
    <property type="entry name" value="Tetratricopeptide repeat domain"/>
    <property type="match status" value="1"/>
</dbReference>
<dbReference type="InterPro" id="IPR051821">
    <property type="entry name" value="Asp/Asn_beta-hydroxylase"/>
</dbReference>
<dbReference type="PANTHER" id="PTHR46332:SF5">
    <property type="entry name" value="ASPARTATE BETA-HYDROXYLASE DOMAIN CONTAINING 2"/>
    <property type="match status" value="1"/>
</dbReference>
<evidence type="ECO:0000256" key="2">
    <source>
        <dbReference type="ARBA" id="ARBA00022964"/>
    </source>
</evidence>
<sequence>MITSPPSPHTAQAEIAALEAAAIRATQAGQEDDAGRMWARILELQPAHVLALSSLGKRAFRYNDVATARRAFERLAQAAPDDPQSWISLALACQRQQDEKAEETAIHNALVAEPSNIVALILRANLLERQGNTHQSASVYGAVASVAPPADQLDPGMRDAVQHAMQYVDQYHAGYGRFLDRFLEQQYRQYAGEDLRRFRESVDLMVRRKRRYESESMMYHYPGLLPQAFLPREQFPWLDAIEAGTDAIRDEFLQVLQAEDGFTPYLTYAADVPHNQFAELNNSPRWSAFHLLKDGVPVPANAAQCPRTMALLGGAPQPDQPGRTPTAMFSLLKPKTRIPAHVGVSNARLVTHLPLIVPPGCGFRVGNETREWVPGQAWVFDDTIEHEAWNDSEQLRVVLIFDIWHPQLSQAERAMITALTDGINSFRGQQGGFDL</sequence>
<dbReference type="RefSeq" id="WP_152804814.1">
    <property type="nucleotide sequence ID" value="NZ_WHUF01000003.1"/>
</dbReference>
<feature type="domain" description="Aspartyl/asparaginy/proline hydroxylase" evidence="4">
    <location>
        <begin position="245"/>
        <end position="406"/>
    </location>
</feature>
<reference evidence="5 6" key="1">
    <citation type="submission" date="2019-10" db="EMBL/GenBank/DDBJ databases">
        <title>Two novel species isolated from a subtropical stream in China.</title>
        <authorList>
            <person name="Lu H."/>
        </authorList>
    </citation>
    <scope>NUCLEOTIDE SEQUENCE [LARGE SCALE GENOMIC DNA]</scope>
    <source>
        <strain evidence="5 6">FT103W</strain>
    </source>
</reference>
<evidence type="ECO:0000313" key="5">
    <source>
        <dbReference type="EMBL" id="MQA20396.1"/>
    </source>
</evidence>
<keyword evidence="6" id="KW-1185">Reference proteome</keyword>
<gene>
    <name evidence="5" type="ORF">GEV01_12825</name>
</gene>
<dbReference type="AlphaFoldDB" id="A0A843SJ41"/>
<proteinExistence type="inferred from homology"/>
<dbReference type="Pfam" id="PF05118">
    <property type="entry name" value="Asp_Arg_Hydrox"/>
    <property type="match status" value="1"/>
</dbReference>
<name>A0A843SJ41_9BURK</name>
<evidence type="ECO:0000313" key="6">
    <source>
        <dbReference type="Proteomes" id="UP000444318"/>
    </source>
</evidence>
<dbReference type="GO" id="GO:0051213">
    <property type="term" value="F:dioxygenase activity"/>
    <property type="evidence" value="ECO:0007669"/>
    <property type="project" value="UniProtKB-KW"/>
</dbReference>
<evidence type="ECO:0000259" key="4">
    <source>
        <dbReference type="Pfam" id="PF05118"/>
    </source>
</evidence>
<dbReference type="SUPFAM" id="SSF51197">
    <property type="entry name" value="Clavaminate synthase-like"/>
    <property type="match status" value="1"/>
</dbReference>
<comment type="similarity">
    <text evidence="1">Belongs to the aspartyl/asparaginyl beta-hydroxylase family.</text>
</comment>
<organism evidence="5 6">
    <name type="scientific">Rugamonas rivuli</name>
    <dbReference type="NCBI Taxonomy" id="2743358"/>
    <lineage>
        <taxon>Bacteria</taxon>
        <taxon>Pseudomonadati</taxon>
        <taxon>Pseudomonadota</taxon>
        <taxon>Betaproteobacteria</taxon>
        <taxon>Burkholderiales</taxon>
        <taxon>Oxalobacteraceae</taxon>
        <taxon>Telluria group</taxon>
        <taxon>Rugamonas</taxon>
    </lineage>
</organism>
<keyword evidence="2" id="KW-0223">Dioxygenase</keyword>
<keyword evidence="3" id="KW-0560">Oxidoreductase</keyword>
<dbReference type="EMBL" id="WHUF01000003">
    <property type="protein sequence ID" value="MQA20396.1"/>
    <property type="molecule type" value="Genomic_DNA"/>
</dbReference>
<dbReference type="InterPro" id="IPR027443">
    <property type="entry name" value="IPNS-like_sf"/>
</dbReference>
<dbReference type="InterPro" id="IPR011990">
    <property type="entry name" value="TPR-like_helical_dom_sf"/>
</dbReference>
<protein>
    <submittedName>
        <fullName evidence="5">Aspartyl beta-hydroxylase</fullName>
    </submittedName>
</protein>
<accession>A0A843SJ41</accession>
<evidence type="ECO:0000256" key="3">
    <source>
        <dbReference type="ARBA" id="ARBA00023002"/>
    </source>
</evidence>
<evidence type="ECO:0000256" key="1">
    <source>
        <dbReference type="ARBA" id="ARBA00007730"/>
    </source>
</evidence>
<dbReference type="SUPFAM" id="SSF48452">
    <property type="entry name" value="TPR-like"/>
    <property type="match status" value="1"/>
</dbReference>
<dbReference type="PANTHER" id="PTHR46332">
    <property type="entry name" value="ASPARTATE BETA-HYDROXYLASE DOMAIN-CONTAINING PROTEIN 2"/>
    <property type="match status" value="1"/>
</dbReference>
<dbReference type="Proteomes" id="UP000444318">
    <property type="component" value="Unassembled WGS sequence"/>
</dbReference>
<dbReference type="GO" id="GO:0016020">
    <property type="term" value="C:membrane"/>
    <property type="evidence" value="ECO:0007669"/>
    <property type="project" value="TreeGrafter"/>
</dbReference>
<dbReference type="InterPro" id="IPR007803">
    <property type="entry name" value="Asp/Arg/Pro-Hydrxlase"/>
</dbReference>